<comment type="subcellular location">
    <subcellularLocation>
        <location evidence="9">Mitochondrion matrix</location>
    </subcellularLocation>
</comment>
<comment type="catalytic activity">
    <reaction evidence="9">
        <text>N(2)-acetyl-L-ornithine + L-glutamate = N-acetyl-L-glutamate + L-ornithine</text>
        <dbReference type="Rhea" id="RHEA:15349"/>
        <dbReference type="ChEBI" id="CHEBI:29985"/>
        <dbReference type="ChEBI" id="CHEBI:44337"/>
        <dbReference type="ChEBI" id="CHEBI:46911"/>
        <dbReference type="ChEBI" id="CHEBI:57805"/>
        <dbReference type="EC" id="2.3.1.35"/>
    </reaction>
</comment>
<dbReference type="PANTHER" id="PTHR23100:SF0">
    <property type="entry name" value="ARGININE BIOSYNTHESIS BIFUNCTIONAL PROTEIN ARGJ, MITOCHONDRIAL"/>
    <property type="match status" value="1"/>
</dbReference>
<evidence type="ECO:0000256" key="3">
    <source>
        <dbReference type="ARBA" id="ARBA00022605"/>
    </source>
</evidence>
<reference evidence="10 11" key="1">
    <citation type="submission" date="2016-07" db="EMBL/GenBank/DDBJ databases">
        <title>Pervasive Adenine N6-methylation of Active Genes in Fungi.</title>
        <authorList>
            <consortium name="DOE Joint Genome Institute"/>
            <person name="Mondo S.J."/>
            <person name="Dannebaum R.O."/>
            <person name="Kuo R.C."/>
            <person name="Labutti K."/>
            <person name="Haridas S."/>
            <person name="Kuo A."/>
            <person name="Salamov A."/>
            <person name="Ahrendt S.R."/>
            <person name="Lipzen A."/>
            <person name="Sullivan W."/>
            <person name="Andreopoulos W.B."/>
            <person name="Clum A."/>
            <person name="Lindquist E."/>
            <person name="Daum C."/>
            <person name="Ramamoorthy G.K."/>
            <person name="Gryganskyi A."/>
            <person name="Culley D."/>
            <person name="Magnuson J.K."/>
            <person name="James T.Y."/>
            <person name="O'Malley M.A."/>
            <person name="Stajich J.E."/>
            <person name="Spatafora J.W."/>
            <person name="Visel A."/>
            <person name="Grigoriev I.V."/>
        </authorList>
    </citation>
    <scope>NUCLEOTIDE SEQUENCE [LARGE SCALE GENOMIC DNA]</scope>
    <source>
        <strain evidence="10 11">NRRL 1336</strain>
    </source>
</reference>
<dbReference type="CDD" id="cd02152">
    <property type="entry name" value="OAT"/>
    <property type="match status" value="1"/>
</dbReference>
<evidence type="ECO:0000256" key="7">
    <source>
        <dbReference type="ARBA" id="ARBA00023268"/>
    </source>
</evidence>
<evidence type="ECO:0000256" key="9">
    <source>
        <dbReference type="HAMAP-Rule" id="MF_03124"/>
    </source>
</evidence>
<evidence type="ECO:0000256" key="4">
    <source>
        <dbReference type="ARBA" id="ARBA00022679"/>
    </source>
</evidence>
<evidence type="ECO:0000256" key="6">
    <source>
        <dbReference type="ARBA" id="ARBA00023128"/>
    </source>
</evidence>
<sequence>MLLTRLSLPRTAFTHTNVHQRLWYSSSTSGNAYSHLSKRKQSFIPTSGTYPLGFRASGVSCGIKKNGNKDVALVVSEHPCSAAAVFTTNAFKAAPVLVSKQTLADNKNQDIYGVVTNSGCANAVTGAQGLANAERMQAVMDELTGHAKSALTMSTGVIGQQLAMEKLEPGIRNAYGELSADHASGWFKAAEAFMTTDTFPKLCSGSFNVNGSTTSFRMAGIAKGAGMIHPNMATLLGFVVTDAKVAPALLQKALTYAVDRSFNAISIDGDMSTNDTISVLANGASGVSIQDEADPSYLVFRDQLTTFAAELAQLVVRDGEGATKFVTLHVKGGESFESAKKAASHISTSKLVKTALYGQDANWGRICASLGHSGVDVDPSKVSVTFVPSDGSKSLPLMIKGEPEVVDEDRAAEILKMEDLWIEVDLGLGDSDAKFYTCDLSHEYVTINADYRS</sequence>
<dbReference type="GO" id="GO:0006592">
    <property type="term" value="P:ornithine biosynthetic process"/>
    <property type="evidence" value="ECO:0007669"/>
    <property type="project" value="EnsemblFungi"/>
</dbReference>
<comment type="pathway">
    <text evidence="9">Amino-acid biosynthesis; L-arginine biosynthesis; L-ornithine and N-acetyl-L-glutamate from L-glutamate and N(2)-acetyl-L-ornithine (cyclic): step 1/1.</text>
</comment>
<feature type="binding site" evidence="9">
    <location>
        <position position="453"/>
    </location>
    <ligand>
        <name>substrate</name>
    </ligand>
</feature>
<comment type="catalytic activity">
    <reaction evidence="9">
        <text>L-glutamate + acetyl-CoA = N-acetyl-L-glutamate + CoA + H(+)</text>
        <dbReference type="Rhea" id="RHEA:24292"/>
        <dbReference type="ChEBI" id="CHEBI:15378"/>
        <dbReference type="ChEBI" id="CHEBI:29985"/>
        <dbReference type="ChEBI" id="CHEBI:44337"/>
        <dbReference type="ChEBI" id="CHEBI:57287"/>
        <dbReference type="ChEBI" id="CHEBI:57288"/>
        <dbReference type="EC" id="2.3.1.1"/>
    </reaction>
</comment>
<evidence type="ECO:0000256" key="2">
    <source>
        <dbReference type="ARBA" id="ARBA00022571"/>
    </source>
</evidence>
<keyword evidence="7 9" id="KW-0511">Multifunctional enzyme</keyword>
<dbReference type="PANTHER" id="PTHR23100">
    <property type="entry name" value="ARGININE BIOSYNTHESIS BIFUNCTIONAL PROTEIN ARGJ"/>
    <property type="match status" value="1"/>
</dbReference>
<keyword evidence="2 9" id="KW-0055">Arginine biosynthesis</keyword>
<organism evidence="10 11">
    <name type="scientific">Absidia repens</name>
    <dbReference type="NCBI Taxonomy" id="90262"/>
    <lineage>
        <taxon>Eukaryota</taxon>
        <taxon>Fungi</taxon>
        <taxon>Fungi incertae sedis</taxon>
        <taxon>Mucoromycota</taxon>
        <taxon>Mucoromycotina</taxon>
        <taxon>Mucoromycetes</taxon>
        <taxon>Mucorales</taxon>
        <taxon>Cunninghamellaceae</taxon>
        <taxon>Absidia</taxon>
    </lineage>
</organism>
<dbReference type="InterPro" id="IPR002813">
    <property type="entry name" value="Arg_biosynth_ArgJ"/>
</dbReference>
<evidence type="ECO:0000256" key="8">
    <source>
        <dbReference type="ARBA" id="ARBA00023315"/>
    </source>
</evidence>
<dbReference type="GO" id="GO:0004042">
    <property type="term" value="F:L-glutamate N-acetyltransferase activity"/>
    <property type="evidence" value="ECO:0007669"/>
    <property type="project" value="UniProtKB-UniRule"/>
</dbReference>
<comment type="subunit">
    <text evidence="9">Heterodimer of an alpha and a beta chain.</text>
</comment>
<keyword evidence="8 9" id="KW-0012">Acyltransferase</keyword>
<dbReference type="SUPFAM" id="SSF56266">
    <property type="entry name" value="DmpA/ArgJ-like"/>
    <property type="match status" value="1"/>
</dbReference>
<feature type="chain" id="PRO_5023466148" description="Arginine biosynthesis bifunctional protein ArgJ alpha chain" evidence="9">
    <location>
        <begin position="1"/>
        <end position="233"/>
    </location>
</feature>
<dbReference type="FunFam" id="3.60.70.12:FF:000001">
    <property type="entry name" value="Arginine biosynthesis bifunctional protein ArgJ, chloroplastic"/>
    <property type="match status" value="1"/>
</dbReference>
<dbReference type="InterPro" id="IPR042195">
    <property type="entry name" value="ArgJ_beta_C"/>
</dbReference>
<feature type="active site" description="Nucleophile" evidence="9">
    <location>
        <position position="234"/>
    </location>
</feature>
<feature type="binding site" evidence="9">
    <location>
        <position position="223"/>
    </location>
    <ligand>
        <name>substrate</name>
    </ligand>
</feature>
<dbReference type="OrthoDB" id="4199794at2759"/>
<dbReference type="GO" id="GO:0006526">
    <property type="term" value="P:L-arginine biosynthetic process"/>
    <property type="evidence" value="ECO:0007669"/>
    <property type="project" value="UniProtKB-UniRule"/>
</dbReference>
<comment type="pathway">
    <text evidence="9">Amino-acid biosynthesis; L-arginine biosynthesis; N(2)-acetyl-L-ornithine from L-glutamate: step 1/4.</text>
</comment>
<feature type="binding site" evidence="9">
    <location>
        <position position="448"/>
    </location>
    <ligand>
        <name>substrate</name>
    </ligand>
</feature>
<comment type="PTM">
    <text evidence="9">The alpha and beta chains are autoproteolytically processed from a single precursor protein within the mitochondrion.</text>
</comment>
<dbReference type="GO" id="GO:0005759">
    <property type="term" value="C:mitochondrial matrix"/>
    <property type="evidence" value="ECO:0007669"/>
    <property type="project" value="UniProtKB-SubCell"/>
</dbReference>
<evidence type="ECO:0000313" key="11">
    <source>
        <dbReference type="Proteomes" id="UP000193560"/>
    </source>
</evidence>
<feature type="chain" id="PRO_5023466149" description="Arginine biosynthesis bifunctional protein ArgJ beta chain" evidence="9">
    <location>
        <begin position="234"/>
        <end position="453"/>
    </location>
</feature>
<name>A0A1X2I2H0_9FUNG</name>
<dbReference type="AlphaFoldDB" id="A0A1X2I2H0"/>
<dbReference type="UniPathway" id="UPA00068">
    <property type="reaction ID" value="UER00106"/>
</dbReference>
<dbReference type="GO" id="GO:0004358">
    <property type="term" value="F:L-glutamate N-acetyltransferase activity, acting on acetyl-L-ornithine as donor"/>
    <property type="evidence" value="ECO:0007669"/>
    <property type="project" value="UniProtKB-UniRule"/>
</dbReference>
<keyword evidence="11" id="KW-1185">Reference proteome</keyword>
<dbReference type="Pfam" id="PF01960">
    <property type="entry name" value="ArgJ"/>
    <property type="match status" value="1"/>
</dbReference>
<keyword evidence="3 9" id="KW-0028">Amino-acid biosynthesis</keyword>
<comment type="function">
    <text evidence="9">Catalyzes two activities which are involved in the cyclic version of arginine biosynthesis: the synthesis of acetylglutamate from glutamate and acetyl-CoA, and of ornithine by transacetylation between acetylornithine and glutamate.</text>
</comment>
<dbReference type="EC" id="2.3.1.35" evidence="9"/>
<comment type="similarity">
    <text evidence="1 9">Belongs to the ArgJ family.</text>
</comment>
<dbReference type="FunFam" id="3.10.20.340:FF:000002">
    <property type="entry name" value="Arginine biosynthesis bifunctional protein ArgJ, mitochondrial"/>
    <property type="match status" value="1"/>
</dbReference>
<keyword evidence="5 9" id="KW-0068">Autocatalytic cleavage</keyword>
<dbReference type="NCBIfam" id="NF003802">
    <property type="entry name" value="PRK05388.1"/>
    <property type="match status" value="1"/>
</dbReference>
<comment type="caution">
    <text evidence="10">The sequence shown here is derived from an EMBL/GenBank/DDBJ whole genome shotgun (WGS) entry which is preliminary data.</text>
</comment>
<dbReference type="EMBL" id="MCGE01000033">
    <property type="protein sequence ID" value="ORZ07931.1"/>
    <property type="molecule type" value="Genomic_DNA"/>
</dbReference>
<dbReference type="Gene3D" id="3.60.70.12">
    <property type="entry name" value="L-amino peptidase D-ALA esterase/amidase"/>
    <property type="match status" value="1"/>
</dbReference>
<accession>A0A1X2I2H0</accession>
<keyword evidence="6 9" id="KW-0496">Mitochondrion</keyword>
<dbReference type="HAMAP" id="MF_01106">
    <property type="entry name" value="ArgJ"/>
    <property type="match status" value="1"/>
</dbReference>
<feature type="site" description="Involved in the stabilization of negative charge on the oxyanion by the formation of the oxyanion hole" evidence="9">
    <location>
        <position position="155"/>
    </location>
</feature>
<evidence type="ECO:0000256" key="1">
    <source>
        <dbReference type="ARBA" id="ARBA00006774"/>
    </source>
</evidence>
<feature type="binding site" evidence="9">
    <location>
        <position position="234"/>
    </location>
    <ligand>
        <name>substrate</name>
    </ligand>
</feature>
<dbReference type="Gene3D" id="3.10.20.340">
    <property type="entry name" value="ArgJ beta chain, C-terminal domain"/>
    <property type="match status" value="1"/>
</dbReference>
<dbReference type="NCBIfam" id="TIGR00120">
    <property type="entry name" value="ArgJ"/>
    <property type="match status" value="1"/>
</dbReference>
<feature type="binding site" evidence="9">
    <location>
        <position position="320"/>
    </location>
    <ligand>
        <name>substrate</name>
    </ligand>
</feature>
<gene>
    <name evidence="10" type="ORF">BCR42DRAFT_383183</name>
</gene>
<keyword evidence="4 9" id="KW-0808">Transferase</keyword>
<dbReference type="InterPro" id="IPR016117">
    <property type="entry name" value="ArgJ-like_dom_sf"/>
</dbReference>
<dbReference type="Proteomes" id="UP000193560">
    <property type="component" value="Unassembled WGS sequence"/>
</dbReference>
<evidence type="ECO:0000313" key="10">
    <source>
        <dbReference type="EMBL" id="ORZ07931.1"/>
    </source>
</evidence>
<dbReference type="STRING" id="90262.A0A1X2I2H0"/>
<feature type="binding site" evidence="9">
    <location>
        <position position="195"/>
    </location>
    <ligand>
        <name>substrate</name>
    </ligand>
</feature>
<feature type="site" description="Involved in the stabilization of negative charge on the oxyanion by the formation of the oxyanion hole" evidence="9">
    <location>
        <position position="156"/>
    </location>
</feature>
<dbReference type="EC" id="2.3.1.1" evidence="9"/>
<protein>
    <recommendedName>
        <fullName evidence="9">Arginine biosynthesis bifunctional protein ArgJ, mitochondrial</fullName>
    </recommendedName>
    <domain>
        <recommendedName>
            <fullName evidence="9">Glutamate N-acetyltransferase</fullName>
            <shortName evidence="9">GAT</shortName>
            <ecNumber evidence="9">2.3.1.35</ecNumber>
        </recommendedName>
        <alternativeName>
            <fullName evidence="9">Ornithine acetyltransferase</fullName>
            <shortName evidence="9">OATase</shortName>
        </alternativeName>
        <alternativeName>
            <fullName evidence="9">Ornithine transacetylase</fullName>
        </alternativeName>
    </domain>
    <domain>
        <recommendedName>
            <fullName evidence="9">Amino-acid acetyltransferase</fullName>
            <ecNumber evidence="9">2.3.1.1</ecNumber>
        </recommendedName>
        <alternativeName>
            <fullName evidence="9">N-acetylglutamate synthase</fullName>
            <shortName evidence="9">AGS</shortName>
        </alternativeName>
    </domain>
    <component>
        <recommendedName>
            <fullName evidence="9">Arginine biosynthesis bifunctional protein ArgJ alpha chain</fullName>
        </recommendedName>
    </component>
    <component>
        <recommendedName>
            <fullName evidence="9">Arginine biosynthesis bifunctional protein ArgJ beta chain</fullName>
        </recommendedName>
    </component>
</protein>
<proteinExistence type="inferred from homology"/>
<evidence type="ECO:0000256" key="5">
    <source>
        <dbReference type="ARBA" id="ARBA00022813"/>
    </source>
</evidence>
<feature type="site" description="Cleavage; by autolysis" evidence="9">
    <location>
        <begin position="233"/>
        <end position="234"/>
    </location>
</feature>